<organism evidence="6 7">
    <name type="scientific">Natronosporangium hydrolyticum</name>
    <dbReference type="NCBI Taxonomy" id="2811111"/>
    <lineage>
        <taxon>Bacteria</taxon>
        <taxon>Bacillati</taxon>
        <taxon>Actinomycetota</taxon>
        <taxon>Actinomycetes</taxon>
        <taxon>Micromonosporales</taxon>
        <taxon>Micromonosporaceae</taxon>
        <taxon>Natronosporangium</taxon>
    </lineage>
</organism>
<proteinExistence type="predicted"/>
<gene>
    <name evidence="6" type="primary">pdhA</name>
    <name evidence="6" type="ORF">JQS43_25295</name>
</gene>
<protein>
    <submittedName>
        <fullName evidence="6">Pyruvate dehydrogenase (Acetyl-transferring) E1 component subunit alpha</fullName>
    </submittedName>
</protein>
<dbReference type="GO" id="GO:0016624">
    <property type="term" value="F:oxidoreductase activity, acting on the aldehyde or oxo group of donors, disulfide as acceptor"/>
    <property type="evidence" value="ECO:0007669"/>
    <property type="project" value="InterPro"/>
</dbReference>
<keyword evidence="7" id="KW-1185">Reference proteome</keyword>
<accession>A0A895YLH4</accession>
<dbReference type="GO" id="GO:0000287">
    <property type="term" value="F:magnesium ion binding"/>
    <property type="evidence" value="ECO:0007669"/>
    <property type="project" value="UniProtKB-ARBA"/>
</dbReference>
<dbReference type="SUPFAM" id="SSF52518">
    <property type="entry name" value="Thiamin diphosphate-binding fold (THDP-binding)"/>
    <property type="match status" value="1"/>
</dbReference>
<dbReference type="PANTHER" id="PTHR43380:SF1">
    <property type="entry name" value="2-OXOISOVALERATE DEHYDROGENASE SUBUNIT ALPHA, MITOCHONDRIAL"/>
    <property type="match status" value="1"/>
</dbReference>
<reference evidence="6" key="1">
    <citation type="submission" date="2021-02" db="EMBL/GenBank/DDBJ databases">
        <title>Natrosporangium hydrolyticum gen. nov., sp. nov, a haloalkaliphilic actinobacterium from a soda solonchak soil.</title>
        <authorList>
            <person name="Sorokin D.Y."/>
            <person name="Khijniak T.V."/>
            <person name="Zakharycheva A.P."/>
            <person name="Boueva O.V."/>
            <person name="Ariskina E.V."/>
            <person name="Hahnke R.L."/>
            <person name="Bunk B."/>
            <person name="Sproer C."/>
            <person name="Schumann P."/>
            <person name="Evtushenko L.I."/>
            <person name="Kublanov I.V."/>
        </authorList>
    </citation>
    <scope>NUCLEOTIDE SEQUENCE</scope>
    <source>
        <strain evidence="6">DSM 106523</strain>
    </source>
</reference>
<dbReference type="InterPro" id="IPR050771">
    <property type="entry name" value="Alpha-ketoacid_DH_E1_comp"/>
</dbReference>
<dbReference type="KEGG" id="nhy:JQS43_25295"/>
<dbReference type="NCBIfam" id="TIGR03181">
    <property type="entry name" value="PDH_E1_alph_x"/>
    <property type="match status" value="1"/>
</dbReference>
<dbReference type="AlphaFoldDB" id="A0A895YLH4"/>
<dbReference type="InterPro" id="IPR017596">
    <property type="entry name" value="PdhA/BkdA"/>
</dbReference>
<dbReference type="RefSeq" id="WP_239676881.1">
    <property type="nucleotide sequence ID" value="NZ_CP070499.1"/>
</dbReference>
<dbReference type="EMBL" id="CP070499">
    <property type="protein sequence ID" value="QSB14728.1"/>
    <property type="molecule type" value="Genomic_DNA"/>
</dbReference>
<comment type="cofactor">
    <cofactor evidence="1">
        <name>thiamine diphosphate</name>
        <dbReference type="ChEBI" id="CHEBI:58937"/>
    </cofactor>
</comment>
<dbReference type="Gene3D" id="3.40.50.970">
    <property type="match status" value="1"/>
</dbReference>
<dbReference type="CDD" id="cd02000">
    <property type="entry name" value="TPP_E1_PDC_ADC_BCADC"/>
    <property type="match status" value="1"/>
</dbReference>
<feature type="domain" description="Dehydrogenase E1 component" evidence="5">
    <location>
        <begin position="59"/>
        <end position="346"/>
    </location>
</feature>
<keyword evidence="3" id="KW-0786">Thiamine pyrophosphate</keyword>
<dbReference type="Pfam" id="PF00676">
    <property type="entry name" value="E1_dh"/>
    <property type="match status" value="1"/>
</dbReference>
<evidence type="ECO:0000259" key="5">
    <source>
        <dbReference type="Pfam" id="PF00676"/>
    </source>
</evidence>
<evidence type="ECO:0000256" key="4">
    <source>
        <dbReference type="SAM" id="MobiDB-lite"/>
    </source>
</evidence>
<dbReference type="InterPro" id="IPR001017">
    <property type="entry name" value="DH_E1"/>
</dbReference>
<evidence type="ECO:0000256" key="1">
    <source>
        <dbReference type="ARBA" id="ARBA00001964"/>
    </source>
</evidence>
<dbReference type="Proteomes" id="UP000662857">
    <property type="component" value="Chromosome"/>
</dbReference>
<dbReference type="PANTHER" id="PTHR43380">
    <property type="entry name" value="2-OXOISOVALERATE DEHYDROGENASE SUBUNIT ALPHA, MITOCHONDRIAL"/>
    <property type="match status" value="1"/>
</dbReference>
<sequence length="385" mass="42419">MGATGTRARPRRGKTAAGGTPEMVQLLTPDGKRIPTARDSYGTEYTVDFTDDEYRGLYRDMVVVRRLDAEAEALQRQGELGIWASLQGQEAAQVGSGRALEPQDMAFPTYREHGVLYCRGIDPIMPLGLFRGVDQGGWDPNKFKFNMYTIVIGAQALHATGYAMGITQDGKVGGADSEAVIAYFGDGATSQGDVNEAFIWASVYHAPIVFFCQNNQYAISEPIERQTRVPLYQRAGGFGFKGIRVDGNDVLASYAVTKAALEQARRGEGPTLVEAYTYRMGAHTTSDDPTRYRLASELEEWRAKDPIARLRTFLSEQQLADEAFFTEVDESAKAASQELRERVLALPDPAPSQMFDHVYPHGSPEVDAQRREFEAYAASFEGGAH</sequence>
<keyword evidence="6" id="KW-0670">Pyruvate</keyword>
<evidence type="ECO:0000256" key="2">
    <source>
        <dbReference type="ARBA" id="ARBA00023002"/>
    </source>
</evidence>
<dbReference type="InterPro" id="IPR029061">
    <property type="entry name" value="THDP-binding"/>
</dbReference>
<evidence type="ECO:0000313" key="6">
    <source>
        <dbReference type="EMBL" id="QSB14728.1"/>
    </source>
</evidence>
<dbReference type="GO" id="GO:0009083">
    <property type="term" value="P:branched-chain amino acid catabolic process"/>
    <property type="evidence" value="ECO:0007669"/>
    <property type="project" value="TreeGrafter"/>
</dbReference>
<name>A0A895YLH4_9ACTN</name>
<keyword evidence="2" id="KW-0560">Oxidoreductase</keyword>
<evidence type="ECO:0000313" key="7">
    <source>
        <dbReference type="Proteomes" id="UP000662857"/>
    </source>
</evidence>
<feature type="region of interest" description="Disordered" evidence="4">
    <location>
        <begin position="1"/>
        <end position="20"/>
    </location>
</feature>
<evidence type="ECO:0000256" key="3">
    <source>
        <dbReference type="ARBA" id="ARBA00023052"/>
    </source>
</evidence>